<dbReference type="CDD" id="cd00403">
    <property type="entry name" value="Ribosomal_L1"/>
    <property type="match status" value="1"/>
</dbReference>
<dbReference type="InterPro" id="IPR023674">
    <property type="entry name" value="Ribosomal_uL1-like"/>
</dbReference>
<keyword evidence="2" id="KW-1185">Reference proteome</keyword>
<keyword evidence="1" id="KW-0689">Ribosomal protein</keyword>
<organism evidence="1 2">
    <name type="scientific">Klebsormidium nitens</name>
    <name type="common">Green alga</name>
    <name type="synonym">Ulothrix nitens</name>
    <dbReference type="NCBI Taxonomy" id="105231"/>
    <lineage>
        <taxon>Eukaryota</taxon>
        <taxon>Viridiplantae</taxon>
        <taxon>Streptophyta</taxon>
        <taxon>Klebsormidiophyceae</taxon>
        <taxon>Klebsormidiales</taxon>
        <taxon>Klebsormidiaceae</taxon>
        <taxon>Klebsormidium</taxon>
    </lineage>
</organism>
<proteinExistence type="predicted"/>
<dbReference type="GO" id="GO:0005840">
    <property type="term" value="C:ribosome"/>
    <property type="evidence" value="ECO:0007669"/>
    <property type="project" value="UniProtKB-KW"/>
</dbReference>
<dbReference type="Gene3D" id="3.40.50.790">
    <property type="match status" value="1"/>
</dbReference>
<dbReference type="EMBL" id="DF237135">
    <property type="protein sequence ID" value="GAQ84363.1"/>
    <property type="molecule type" value="Genomic_DNA"/>
</dbReference>
<dbReference type="Proteomes" id="UP000054558">
    <property type="component" value="Unassembled WGS sequence"/>
</dbReference>
<keyword evidence="1" id="KW-0687">Ribonucleoprotein</keyword>
<sequence length="270" mass="29401">MSLPKKDGGSELSKEQVTKAVTALLKWVDSRKKQQKPQLLDDDDMFHLVISLKKTPDREKTNPYRISIPHSLYPLDAAREVCLLVKDVSGEGQKEAKHQIAVEAGTGVSKVIGVSKLKTKYKPYEAKRRLCGSYDLFVADDRILGVLPKLLGKTFFKKKKHPIPVTLKGKNWAGAIRKACDSTYLYVSGGSCSDVRVARISQEPQEVVENVVAAAEGISKILPKKWANIQALYLKTSESAALPLYNALPDTTAKIAGGSGVVVATGIEAA</sequence>
<dbReference type="STRING" id="105231.A0A1Y1I1L6"/>
<gene>
    <name evidence="1" type="ORF">KFL_001860100</name>
</gene>
<dbReference type="FunFam" id="3.40.50.790:FF:000012">
    <property type="entry name" value="Ribosomal protein L1p/L10e family"/>
    <property type="match status" value="1"/>
</dbReference>
<dbReference type="InterPro" id="IPR050257">
    <property type="entry name" value="eL8/uL1-like"/>
</dbReference>
<evidence type="ECO:0000313" key="1">
    <source>
        <dbReference type="EMBL" id="GAQ84363.1"/>
    </source>
</evidence>
<dbReference type="PANTHER" id="PTHR23105">
    <property type="entry name" value="RIBOSOMAL PROTEIN L7AE FAMILY MEMBER"/>
    <property type="match status" value="1"/>
</dbReference>
<dbReference type="Pfam" id="PF00687">
    <property type="entry name" value="Ribosomal_L1"/>
    <property type="match status" value="1"/>
</dbReference>
<dbReference type="OMA" id="KKDTIRH"/>
<evidence type="ECO:0000313" key="2">
    <source>
        <dbReference type="Proteomes" id="UP000054558"/>
    </source>
</evidence>
<dbReference type="AlphaFoldDB" id="A0A1Y1I1L6"/>
<dbReference type="OrthoDB" id="10251727at2759"/>
<protein>
    <submittedName>
        <fullName evidence="1">Ribosomal protein L1p/L10e family</fullName>
    </submittedName>
</protein>
<dbReference type="InterPro" id="IPR016095">
    <property type="entry name" value="Ribosomal_uL1_3-a/b-sand"/>
</dbReference>
<reference evidence="1 2" key="1">
    <citation type="journal article" date="2014" name="Nat. Commun.">
        <title>Klebsormidium flaccidum genome reveals primary factors for plant terrestrial adaptation.</title>
        <authorList>
            <person name="Hori K."/>
            <person name="Maruyama F."/>
            <person name="Fujisawa T."/>
            <person name="Togashi T."/>
            <person name="Yamamoto N."/>
            <person name="Seo M."/>
            <person name="Sato S."/>
            <person name="Yamada T."/>
            <person name="Mori H."/>
            <person name="Tajima N."/>
            <person name="Moriyama T."/>
            <person name="Ikeuchi M."/>
            <person name="Watanabe M."/>
            <person name="Wada H."/>
            <person name="Kobayashi K."/>
            <person name="Saito M."/>
            <person name="Masuda T."/>
            <person name="Sasaki-Sekimoto Y."/>
            <person name="Mashiguchi K."/>
            <person name="Awai K."/>
            <person name="Shimojima M."/>
            <person name="Masuda S."/>
            <person name="Iwai M."/>
            <person name="Nobusawa T."/>
            <person name="Narise T."/>
            <person name="Kondo S."/>
            <person name="Saito H."/>
            <person name="Sato R."/>
            <person name="Murakawa M."/>
            <person name="Ihara Y."/>
            <person name="Oshima-Yamada Y."/>
            <person name="Ohtaka K."/>
            <person name="Satoh M."/>
            <person name="Sonobe K."/>
            <person name="Ishii M."/>
            <person name="Ohtani R."/>
            <person name="Kanamori-Sato M."/>
            <person name="Honoki R."/>
            <person name="Miyazaki D."/>
            <person name="Mochizuki H."/>
            <person name="Umetsu J."/>
            <person name="Higashi K."/>
            <person name="Shibata D."/>
            <person name="Kamiya Y."/>
            <person name="Sato N."/>
            <person name="Nakamura Y."/>
            <person name="Tabata S."/>
            <person name="Ida S."/>
            <person name="Kurokawa K."/>
            <person name="Ohta H."/>
        </authorList>
    </citation>
    <scope>NUCLEOTIDE SEQUENCE [LARGE SCALE GENOMIC DNA]</scope>
    <source>
        <strain evidence="1 2">NIES-2285</strain>
    </source>
</reference>
<name>A0A1Y1I1L6_KLENI</name>
<dbReference type="SUPFAM" id="SSF56808">
    <property type="entry name" value="Ribosomal protein L1"/>
    <property type="match status" value="1"/>
</dbReference>
<accession>A0A1Y1I1L6</accession>
<dbReference type="InterPro" id="IPR028364">
    <property type="entry name" value="Ribosomal_uL1/biogenesis"/>
</dbReference>
<dbReference type="GO" id="GO:0005730">
    <property type="term" value="C:nucleolus"/>
    <property type="evidence" value="ECO:0000318"/>
    <property type="project" value="GO_Central"/>
</dbReference>
<dbReference type="GO" id="GO:0003723">
    <property type="term" value="F:RNA binding"/>
    <property type="evidence" value="ECO:0000318"/>
    <property type="project" value="GO_Central"/>
</dbReference>